<dbReference type="CDD" id="cd01167">
    <property type="entry name" value="bac_FRK"/>
    <property type="match status" value="1"/>
</dbReference>
<comment type="caution">
    <text evidence="7">The sequence shown here is derived from an EMBL/GenBank/DDBJ whole genome shotgun (WGS) entry which is preliminary data.</text>
</comment>
<evidence type="ECO:0000259" key="6">
    <source>
        <dbReference type="Pfam" id="PF00294"/>
    </source>
</evidence>
<dbReference type="Gene3D" id="3.40.1190.20">
    <property type="match status" value="1"/>
</dbReference>
<dbReference type="GO" id="GO:0005524">
    <property type="term" value="F:ATP binding"/>
    <property type="evidence" value="ECO:0007669"/>
    <property type="project" value="UniProtKB-KW"/>
</dbReference>
<dbReference type="InterPro" id="IPR029056">
    <property type="entry name" value="Ribokinase-like"/>
</dbReference>
<feature type="domain" description="Carbohydrate kinase PfkB" evidence="6">
    <location>
        <begin position="15"/>
        <end position="276"/>
    </location>
</feature>
<keyword evidence="8" id="KW-1185">Reference proteome</keyword>
<dbReference type="SUPFAM" id="SSF53613">
    <property type="entry name" value="Ribokinase-like"/>
    <property type="match status" value="1"/>
</dbReference>
<evidence type="ECO:0000256" key="2">
    <source>
        <dbReference type="ARBA" id="ARBA00022679"/>
    </source>
</evidence>
<dbReference type="InterPro" id="IPR050306">
    <property type="entry name" value="PfkB_Carbo_kinase"/>
</dbReference>
<dbReference type="Pfam" id="PF00294">
    <property type="entry name" value="PfkB"/>
    <property type="match status" value="1"/>
</dbReference>
<name>C0GGZ1_DETAL</name>
<keyword evidence="3" id="KW-0547">Nucleotide-binding</keyword>
<comment type="similarity">
    <text evidence="1">Belongs to the carbohydrate kinase PfkB family.</text>
</comment>
<evidence type="ECO:0000256" key="4">
    <source>
        <dbReference type="ARBA" id="ARBA00022777"/>
    </source>
</evidence>
<keyword evidence="2" id="KW-0808">Transferase</keyword>
<protein>
    <submittedName>
        <fullName evidence="7">PfkB domain protein</fullName>
    </submittedName>
</protein>
<evidence type="ECO:0000313" key="7">
    <source>
        <dbReference type="EMBL" id="EEG77293.1"/>
    </source>
</evidence>
<evidence type="ECO:0000313" key="8">
    <source>
        <dbReference type="Proteomes" id="UP000006443"/>
    </source>
</evidence>
<dbReference type="AlphaFoldDB" id="C0GGZ1"/>
<sequence>MVFGEVLFDDFGDKRVLGGAPFNVAWHLQGFGLSPCLISRVGRDAFGEEVLSSMEEWGMDTRGIQIDDNYPTGTVNVEIEAGEPNFHILAEQAYDFIEADAALKVYSEIAPTLLYHGTLVARNGVSAGTLQKLRDKAPAVFMDINLRPPWWQADSVIQLLEKIRWVKVNEQELATVAKLVKLPADAADKVRRCFENEILIVTCGDKGASFYDGEQNFTGKAPSVEDVADTVGAGDAFSAVTIMGLWHGWDQQVILERALHFAAEICRVQGATVSDPAFYRQYEKEWAK</sequence>
<reference evidence="7 8" key="1">
    <citation type="submission" date="2009-02" db="EMBL/GenBank/DDBJ databases">
        <title>Sequencing of the draft genome and assembly of Dethiobacter alkaliphilus AHT 1.</title>
        <authorList>
            <consortium name="US DOE Joint Genome Institute (JGI-PGF)"/>
            <person name="Lucas S."/>
            <person name="Copeland A."/>
            <person name="Lapidus A."/>
            <person name="Glavina del Rio T."/>
            <person name="Dalin E."/>
            <person name="Tice H."/>
            <person name="Bruce D."/>
            <person name="Goodwin L."/>
            <person name="Pitluck S."/>
            <person name="Larimer F."/>
            <person name="Land M.L."/>
            <person name="Hauser L."/>
            <person name="Muyzer G."/>
        </authorList>
    </citation>
    <scope>NUCLEOTIDE SEQUENCE [LARGE SCALE GENOMIC DNA]</scope>
    <source>
        <strain evidence="7 8">AHT 1</strain>
    </source>
</reference>
<organism evidence="7 8">
    <name type="scientific">Dethiobacter alkaliphilus AHT 1</name>
    <dbReference type="NCBI Taxonomy" id="555088"/>
    <lineage>
        <taxon>Bacteria</taxon>
        <taxon>Bacillati</taxon>
        <taxon>Bacillota</taxon>
        <taxon>Dethiobacteria</taxon>
        <taxon>Dethiobacterales</taxon>
        <taxon>Dethiobacteraceae</taxon>
        <taxon>Dethiobacter</taxon>
    </lineage>
</organism>
<dbReference type="PANTHER" id="PTHR43085:SF1">
    <property type="entry name" value="PSEUDOURIDINE KINASE-RELATED"/>
    <property type="match status" value="1"/>
</dbReference>
<gene>
    <name evidence="7" type="ORF">DealDRAFT_1750</name>
</gene>
<dbReference type="GO" id="GO:0016301">
    <property type="term" value="F:kinase activity"/>
    <property type="evidence" value="ECO:0007669"/>
    <property type="project" value="UniProtKB-KW"/>
</dbReference>
<keyword evidence="5" id="KW-0067">ATP-binding</keyword>
<dbReference type="Proteomes" id="UP000006443">
    <property type="component" value="Unassembled WGS sequence"/>
</dbReference>
<dbReference type="STRING" id="555088.DealDRAFT_1750"/>
<evidence type="ECO:0000256" key="3">
    <source>
        <dbReference type="ARBA" id="ARBA00022741"/>
    </source>
</evidence>
<proteinExistence type="inferred from homology"/>
<dbReference type="OrthoDB" id="9813569at2"/>
<accession>C0GGZ1</accession>
<dbReference type="eggNOG" id="COG0524">
    <property type="taxonomic scope" value="Bacteria"/>
</dbReference>
<dbReference type="PANTHER" id="PTHR43085">
    <property type="entry name" value="HEXOKINASE FAMILY MEMBER"/>
    <property type="match status" value="1"/>
</dbReference>
<evidence type="ECO:0000256" key="1">
    <source>
        <dbReference type="ARBA" id="ARBA00010688"/>
    </source>
</evidence>
<evidence type="ECO:0000256" key="5">
    <source>
        <dbReference type="ARBA" id="ARBA00022840"/>
    </source>
</evidence>
<keyword evidence="4" id="KW-0418">Kinase</keyword>
<dbReference type="EMBL" id="ACJM01000008">
    <property type="protein sequence ID" value="EEG77293.1"/>
    <property type="molecule type" value="Genomic_DNA"/>
</dbReference>
<dbReference type="InterPro" id="IPR011611">
    <property type="entry name" value="PfkB_dom"/>
</dbReference>